<dbReference type="SUPFAM" id="SSF53756">
    <property type="entry name" value="UDP-Glycosyltransferase/glycogen phosphorylase"/>
    <property type="match status" value="1"/>
</dbReference>
<dbReference type="InterPro" id="IPR050194">
    <property type="entry name" value="Glycosyltransferase_grp1"/>
</dbReference>
<accession>A0A9D1JY38</accession>
<evidence type="ECO:0000259" key="2">
    <source>
        <dbReference type="Pfam" id="PF13439"/>
    </source>
</evidence>
<dbReference type="Proteomes" id="UP000886865">
    <property type="component" value="Unassembled WGS sequence"/>
</dbReference>
<dbReference type="InterPro" id="IPR028098">
    <property type="entry name" value="Glyco_trans_4-like_N"/>
</dbReference>
<dbReference type="CDD" id="cd03801">
    <property type="entry name" value="GT4_PimA-like"/>
    <property type="match status" value="1"/>
</dbReference>
<comment type="caution">
    <text evidence="3">The sequence shown here is derived from an EMBL/GenBank/DDBJ whole genome shotgun (WGS) entry which is preliminary data.</text>
</comment>
<sequence>MKILIVTDLYPLNNLHKGIPLAIENFALALKDLGHEIFVLRADLIINTLLRGRKIYAQGTYEHNGIKIYNQNFVTPFYINPKIKDIDFDVIISHMPSGTLCAAKIKKKLKKPFMAVVHSSDLEVLKKYKLYFSKKLKNAYALADTVAARSMWIKNEFKNYTNKEIALAPSGIKKEEISDKKEVLKKFEDIKTFEIVCTSSLIKRKNLFVLVEAMKNLKNQNVNLKIFGTGKLEKKLKQAALGANIEFMGQKTRKEILETLSKSHIFILPSIRETFGLSYLEALAKGCITICSKNSGISGYIKNGVNGYIIEPKKENIENLINKILKKDKDELKKISLNALDLASDLEYYKCAKKYIENIKKFCK</sequence>
<dbReference type="GO" id="GO:0016757">
    <property type="term" value="F:glycosyltransferase activity"/>
    <property type="evidence" value="ECO:0007669"/>
    <property type="project" value="InterPro"/>
</dbReference>
<gene>
    <name evidence="3" type="ORF">IAA86_07300</name>
</gene>
<evidence type="ECO:0000313" key="4">
    <source>
        <dbReference type="Proteomes" id="UP000886865"/>
    </source>
</evidence>
<dbReference type="Pfam" id="PF13439">
    <property type="entry name" value="Glyco_transf_4"/>
    <property type="match status" value="1"/>
</dbReference>
<organism evidence="3 4">
    <name type="scientific">Candidatus Galligastranaerophilus intestinavium</name>
    <dbReference type="NCBI Taxonomy" id="2840836"/>
    <lineage>
        <taxon>Bacteria</taxon>
        <taxon>Candidatus Galligastranaerophilus</taxon>
    </lineage>
</organism>
<dbReference type="PANTHER" id="PTHR45947">
    <property type="entry name" value="SULFOQUINOVOSYL TRANSFERASE SQD2"/>
    <property type="match status" value="1"/>
</dbReference>
<evidence type="ECO:0000313" key="3">
    <source>
        <dbReference type="EMBL" id="HIS74810.1"/>
    </source>
</evidence>
<proteinExistence type="predicted"/>
<reference evidence="3" key="1">
    <citation type="submission" date="2020-10" db="EMBL/GenBank/DDBJ databases">
        <authorList>
            <person name="Gilroy R."/>
        </authorList>
    </citation>
    <scope>NUCLEOTIDE SEQUENCE</scope>
    <source>
        <strain evidence="3">CHK152-2871</strain>
    </source>
</reference>
<name>A0A9D1JY38_9BACT</name>
<evidence type="ECO:0000259" key="1">
    <source>
        <dbReference type="Pfam" id="PF00534"/>
    </source>
</evidence>
<feature type="domain" description="Glycosyltransferase subfamily 4-like N-terminal" evidence="2">
    <location>
        <begin position="23"/>
        <end position="173"/>
    </location>
</feature>
<dbReference type="EMBL" id="DVJQ01000062">
    <property type="protein sequence ID" value="HIS74810.1"/>
    <property type="molecule type" value="Genomic_DNA"/>
</dbReference>
<feature type="domain" description="Glycosyl transferase family 1" evidence="1">
    <location>
        <begin position="191"/>
        <end position="334"/>
    </location>
</feature>
<dbReference type="Pfam" id="PF00534">
    <property type="entry name" value="Glycos_transf_1"/>
    <property type="match status" value="1"/>
</dbReference>
<dbReference type="Gene3D" id="3.40.50.2000">
    <property type="entry name" value="Glycogen Phosphorylase B"/>
    <property type="match status" value="2"/>
</dbReference>
<reference evidence="3" key="2">
    <citation type="journal article" date="2021" name="PeerJ">
        <title>Extensive microbial diversity within the chicken gut microbiome revealed by metagenomics and culture.</title>
        <authorList>
            <person name="Gilroy R."/>
            <person name="Ravi A."/>
            <person name="Getino M."/>
            <person name="Pursley I."/>
            <person name="Horton D.L."/>
            <person name="Alikhan N.F."/>
            <person name="Baker D."/>
            <person name="Gharbi K."/>
            <person name="Hall N."/>
            <person name="Watson M."/>
            <person name="Adriaenssens E.M."/>
            <person name="Foster-Nyarko E."/>
            <person name="Jarju S."/>
            <person name="Secka A."/>
            <person name="Antonio M."/>
            <person name="Oren A."/>
            <person name="Chaudhuri R.R."/>
            <person name="La Ragione R."/>
            <person name="Hildebrand F."/>
            <person name="Pallen M.J."/>
        </authorList>
    </citation>
    <scope>NUCLEOTIDE SEQUENCE</scope>
    <source>
        <strain evidence="3">CHK152-2871</strain>
    </source>
</reference>
<dbReference type="AlphaFoldDB" id="A0A9D1JY38"/>
<protein>
    <submittedName>
        <fullName evidence="3">Glycosyltransferase family 4 protein</fullName>
    </submittedName>
</protein>
<dbReference type="PANTHER" id="PTHR45947:SF3">
    <property type="entry name" value="SULFOQUINOVOSYL TRANSFERASE SQD2"/>
    <property type="match status" value="1"/>
</dbReference>
<dbReference type="InterPro" id="IPR001296">
    <property type="entry name" value="Glyco_trans_1"/>
</dbReference>